<protein>
    <submittedName>
        <fullName evidence="4">MCE family protein</fullName>
    </submittedName>
</protein>
<organism evidence="4 5">
    <name type="scientific">Phenylobacterium parvum</name>
    <dbReference type="NCBI Taxonomy" id="2201350"/>
    <lineage>
        <taxon>Bacteria</taxon>
        <taxon>Pseudomonadati</taxon>
        <taxon>Pseudomonadota</taxon>
        <taxon>Alphaproteobacteria</taxon>
        <taxon>Caulobacterales</taxon>
        <taxon>Caulobacteraceae</taxon>
        <taxon>Phenylobacterium</taxon>
    </lineage>
</organism>
<evidence type="ECO:0000256" key="2">
    <source>
        <dbReference type="SAM" id="Phobius"/>
    </source>
</evidence>
<dbReference type="RefSeq" id="WP_110449869.1">
    <property type="nucleotide sequence ID" value="NZ_CP029479.1"/>
</dbReference>
<accession>A0A2Z3HPX3</accession>
<dbReference type="OrthoDB" id="9808689at2"/>
<dbReference type="Pfam" id="PF02470">
    <property type="entry name" value="MlaD"/>
    <property type="match status" value="1"/>
</dbReference>
<name>A0A2Z3HPX3_9CAUL</name>
<keyword evidence="5" id="KW-1185">Reference proteome</keyword>
<reference evidence="5" key="1">
    <citation type="submission" date="2018-05" db="EMBL/GenBank/DDBJ databases">
        <title>Genome sequencing of Phenylobacterium sp. HYN0004.</title>
        <authorList>
            <person name="Yi H."/>
            <person name="Baek C."/>
        </authorList>
    </citation>
    <scope>NUCLEOTIDE SEQUENCE [LARGE SCALE GENOMIC DNA]</scope>
    <source>
        <strain evidence="5">HYN0004</strain>
    </source>
</reference>
<evidence type="ECO:0000313" key="5">
    <source>
        <dbReference type="Proteomes" id="UP000247763"/>
    </source>
</evidence>
<feature type="transmembrane region" description="Helical" evidence="2">
    <location>
        <begin position="6"/>
        <end position="29"/>
    </location>
</feature>
<dbReference type="Proteomes" id="UP000247763">
    <property type="component" value="Chromosome"/>
</dbReference>
<proteinExistence type="predicted"/>
<feature type="domain" description="Mce/MlaD" evidence="3">
    <location>
        <begin position="39"/>
        <end position="116"/>
    </location>
</feature>
<gene>
    <name evidence="4" type="ORF">HYN04_05710</name>
</gene>
<dbReference type="PANTHER" id="PTHR36698:SF2">
    <property type="entry name" value="MCE_MLAD DOMAIN-CONTAINING PROTEIN"/>
    <property type="match status" value="1"/>
</dbReference>
<keyword evidence="2" id="KW-1133">Transmembrane helix</keyword>
<keyword evidence="2" id="KW-0472">Membrane</keyword>
<dbReference type="AlphaFoldDB" id="A0A2Z3HPX3"/>
<evidence type="ECO:0000313" key="4">
    <source>
        <dbReference type="EMBL" id="AWM77302.1"/>
    </source>
</evidence>
<dbReference type="PANTHER" id="PTHR36698">
    <property type="entry name" value="BLL5892 PROTEIN"/>
    <property type="match status" value="1"/>
</dbReference>
<evidence type="ECO:0000256" key="1">
    <source>
        <dbReference type="SAM" id="MobiDB-lite"/>
    </source>
</evidence>
<sequence>MEKDANYALVGLFSLLLLVGLLAFGIWLAQFNLKRDFQNYDIVFQGPVNGLSKGGEVRFNGIKVGEITQIELWSQNTEKVIAHVRMSAGVPVRTDSVATIEPLGITGVNFIQVSSGTRANPLVRQQTPFGKTPMIASRPSALSGFLTGGESVLTETVKALQGVNAMLTPENIAAFQSSLKNVEQFSSELAKRKQVISETEAALKSLDNAATEIAALSASSRTLVEGDGARTLKSLGEAAAETQVAVKELRGVIARVDGPGGDYTASSLSQFTAAIGALQGAADSLTRLSRELEANPRGLITKSPGKEKEVRP</sequence>
<dbReference type="InterPro" id="IPR003399">
    <property type="entry name" value="Mce/MlaD"/>
</dbReference>
<feature type="region of interest" description="Disordered" evidence="1">
    <location>
        <begin position="293"/>
        <end position="312"/>
    </location>
</feature>
<evidence type="ECO:0000259" key="3">
    <source>
        <dbReference type="Pfam" id="PF02470"/>
    </source>
</evidence>
<dbReference type="EMBL" id="CP029479">
    <property type="protein sequence ID" value="AWM77302.1"/>
    <property type="molecule type" value="Genomic_DNA"/>
</dbReference>
<keyword evidence="2" id="KW-0812">Transmembrane</keyword>
<dbReference type="KEGG" id="phb:HYN04_05710"/>